<sequence>MESIGDVLKNIVDKKYLNQNQSRMRELALQNPKVQEFLNQNQVDQATLNRSLSNLVLYVQQLNSQSNKRVMAGYEPKLFLNGNVIDVTYTPTRQKQKHDASQAAARRIELIDLPLKLRNIELQEVDQTAGRMLALTEIAKFLDEFDENKHARGLYLDGDFGVGKTYMLAALANSIARKGTKVIFLHVPSFIASLSSHFEDNSLNEEIDRIAQAPVVIFDDIGAETLSEWSRDDVLGVILQKRMDNELPTFFSSNLNLNMLSDHFAQVKNGQNNLKADRLMERVTFLSKEVLVRGENRRHQ</sequence>
<dbReference type="CDD" id="cd00009">
    <property type="entry name" value="AAA"/>
    <property type="match status" value="1"/>
</dbReference>
<dbReference type="PANTHER" id="PTHR30050">
    <property type="entry name" value="CHROMOSOMAL REPLICATION INITIATOR PROTEIN DNAA"/>
    <property type="match status" value="1"/>
</dbReference>
<comment type="caution">
    <text evidence="3">The sequence shown here is derived from an EMBL/GenBank/DDBJ whole genome shotgun (WGS) entry which is preliminary data.</text>
</comment>
<dbReference type="SUPFAM" id="SSF52540">
    <property type="entry name" value="P-loop containing nucleoside triphosphate hydrolases"/>
    <property type="match status" value="1"/>
</dbReference>
<proteinExistence type="predicted"/>
<evidence type="ECO:0000313" key="3">
    <source>
        <dbReference type="EMBL" id="MBP2058793.1"/>
    </source>
</evidence>
<evidence type="ECO:0000313" key="4">
    <source>
        <dbReference type="Proteomes" id="UP001519292"/>
    </source>
</evidence>
<name>A0ABS4MGH2_9LACO</name>
<dbReference type="RefSeq" id="WP_209687508.1">
    <property type="nucleotide sequence ID" value="NZ_JAGGLU010000014.1"/>
</dbReference>
<reference evidence="3 4" key="1">
    <citation type="submission" date="2021-03" db="EMBL/GenBank/DDBJ databases">
        <title>Genomic Encyclopedia of Type Strains, Phase IV (KMG-IV): sequencing the most valuable type-strain genomes for metagenomic binning, comparative biology and taxonomic classification.</title>
        <authorList>
            <person name="Goeker M."/>
        </authorList>
    </citation>
    <scope>NUCLEOTIDE SEQUENCE [LARGE SCALE GENOMIC DNA]</scope>
    <source>
        <strain evidence="3 4">DSM 101872</strain>
    </source>
</reference>
<evidence type="ECO:0000259" key="1">
    <source>
        <dbReference type="Pfam" id="PF01695"/>
    </source>
</evidence>
<evidence type="ECO:0000259" key="2">
    <source>
        <dbReference type="Pfam" id="PF07319"/>
    </source>
</evidence>
<dbReference type="InterPro" id="IPR009928">
    <property type="entry name" value="DnaI_N"/>
</dbReference>
<gene>
    <name evidence="3" type="ORF">J2Z60_001984</name>
</gene>
<accession>A0ABS4MGH2</accession>
<dbReference type="Gene3D" id="3.40.50.300">
    <property type="entry name" value="P-loop containing nucleotide triphosphate hydrolases"/>
    <property type="match status" value="1"/>
</dbReference>
<dbReference type="Proteomes" id="UP001519292">
    <property type="component" value="Unassembled WGS sequence"/>
</dbReference>
<dbReference type="EMBL" id="JAGGLU010000014">
    <property type="protein sequence ID" value="MBP2058793.1"/>
    <property type="molecule type" value="Genomic_DNA"/>
</dbReference>
<dbReference type="PANTHER" id="PTHR30050:SF8">
    <property type="entry name" value="PRIMOSOMAL PROTEIN DNAI"/>
    <property type="match status" value="1"/>
</dbReference>
<dbReference type="NCBIfam" id="NF006505">
    <property type="entry name" value="PRK08939.1"/>
    <property type="match status" value="1"/>
</dbReference>
<feature type="domain" description="Primosomal DnaI N-terminal" evidence="2">
    <location>
        <begin position="1"/>
        <end position="89"/>
    </location>
</feature>
<dbReference type="Pfam" id="PF01695">
    <property type="entry name" value="IstB_IS21"/>
    <property type="match status" value="1"/>
</dbReference>
<dbReference type="InterPro" id="IPR002611">
    <property type="entry name" value="IstB_ATP-bd"/>
</dbReference>
<dbReference type="InterPro" id="IPR027417">
    <property type="entry name" value="P-loop_NTPase"/>
</dbReference>
<keyword evidence="4" id="KW-1185">Reference proteome</keyword>
<dbReference type="Pfam" id="PF07319">
    <property type="entry name" value="DnaI_N"/>
    <property type="match status" value="1"/>
</dbReference>
<protein>
    <submittedName>
        <fullName evidence="3">Primosomal protein DnaI</fullName>
    </submittedName>
</protein>
<feature type="domain" description="IstB-like ATP-binding" evidence="1">
    <location>
        <begin position="146"/>
        <end position="299"/>
    </location>
</feature>
<organism evidence="3 4">
    <name type="scientific">Lactobacillus colini</name>
    <dbReference type="NCBI Taxonomy" id="1819254"/>
    <lineage>
        <taxon>Bacteria</taxon>
        <taxon>Bacillati</taxon>
        <taxon>Bacillota</taxon>
        <taxon>Bacilli</taxon>
        <taxon>Lactobacillales</taxon>
        <taxon>Lactobacillaceae</taxon>
        <taxon>Lactobacillus</taxon>
    </lineage>
</organism>